<dbReference type="PROSITE" id="PS50110">
    <property type="entry name" value="RESPONSE_REGULATORY"/>
    <property type="match status" value="1"/>
</dbReference>
<dbReference type="InterPro" id="IPR011006">
    <property type="entry name" value="CheY-like_superfamily"/>
</dbReference>
<dbReference type="SMART" id="SM00073">
    <property type="entry name" value="HPT"/>
    <property type="match status" value="1"/>
</dbReference>
<accession>A0AAE4GBS8</accession>
<organism evidence="16">
    <name type="scientific">Herbaspirillum huttiense subsp. nephrolepidis</name>
    <dbReference type="NCBI Taxonomy" id="3075126"/>
    <lineage>
        <taxon>Bacteria</taxon>
        <taxon>Pseudomonadati</taxon>
        <taxon>Pseudomonadota</taxon>
        <taxon>Betaproteobacteria</taxon>
        <taxon>Burkholderiales</taxon>
        <taxon>Oxalobacteraceae</taxon>
        <taxon>Herbaspirillum</taxon>
    </lineage>
</organism>
<evidence type="ECO:0000313" key="16">
    <source>
        <dbReference type="EMBL" id="MDT0338492.1"/>
    </source>
</evidence>
<evidence type="ECO:0000256" key="6">
    <source>
        <dbReference type="ARBA" id="ARBA00022777"/>
    </source>
</evidence>
<comment type="catalytic activity">
    <reaction evidence="1">
        <text>ATP + protein L-histidine = ADP + protein N-phospho-L-histidine.</text>
        <dbReference type="EC" id="2.7.13.3"/>
    </reaction>
</comment>
<feature type="domain" description="Response regulatory" evidence="13">
    <location>
        <begin position="648"/>
        <end position="764"/>
    </location>
</feature>
<dbReference type="InterPro" id="IPR036061">
    <property type="entry name" value="CheW-like_dom_sf"/>
</dbReference>
<keyword evidence="7" id="KW-0902">Two-component regulatory system</keyword>
<comment type="caution">
    <text evidence="16">The sequence shown here is derived from an EMBL/GenBank/DDBJ whole genome shotgun (WGS) entry which is preliminary data.</text>
</comment>
<evidence type="ECO:0000256" key="2">
    <source>
        <dbReference type="ARBA" id="ARBA00012438"/>
    </source>
</evidence>
<dbReference type="Pfam" id="PF01584">
    <property type="entry name" value="CheW"/>
    <property type="match status" value="1"/>
</dbReference>
<feature type="modified residue" description="Phosphohistidine" evidence="9">
    <location>
        <position position="51"/>
    </location>
</feature>
<dbReference type="RefSeq" id="WP_310835799.1">
    <property type="nucleotide sequence ID" value="NZ_JAVLSM010000002.1"/>
</dbReference>
<dbReference type="SUPFAM" id="SSF55874">
    <property type="entry name" value="ATPase domain of HSP90 chaperone/DNA topoisomerase II/histidine kinase"/>
    <property type="match status" value="1"/>
</dbReference>
<dbReference type="FunFam" id="3.30.565.10:FF:000016">
    <property type="entry name" value="Chemotaxis protein CheA, putative"/>
    <property type="match status" value="1"/>
</dbReference>
<dbReference type="PRINTS" id="PR00344">
    <property type="entry name" value="BCTRLSENSOR"/>
</dbReference>
<dbReference type="SUPFAM" id="SSF47226">
    <property type="entry name" value="Histidine-containing phosphotransfer domain, HPT domain"/>
    <property type="match status" value="1"/>
</dbReference>
<dbReference type="Gene3D" id="1.20.120.160">
    <property type="entry name" value="HPT domain"/>
    <property type="match status" value="1"/>
</dbReference>
<dbReference type="SMART" id="SM00448">
    <property type="entry name" value="REC"/>
    <property type="match status" value="1"/>
</dbReference>
<feature type="domain" description="Histidine kinase" evidence="12">
    <location>
        <begin position="349"/>
        <end position="487"/>
    </location>
</feature>
<feature type="modified residue" description="4-aspartylphosphate" evidence="10">
    <location>
        <position position="697"/>
    </location>
</feature>
<evidence type="ECO:0000259" key="13">
    <source>
        <dbReference type="PROSITE" id="PS50110"/>
    </source>
</evidence>
<evidence type="ECO:0000256" key="5">
    <source>
        <dbReference type="ARBA" id="ARBA00022679"/>
    </source>
</evidence>
<keyword evidence="6 16" id="KW-0418">Kinase</keyword>
<dbReference type="InterPro" id="IPR005467">
    <property type="entry name" value="His_kinase_dom"/>
</dbReference>
<dbReference type="SUPFAM" id="SSF50341">
    <property type="entry name" value="CheW-like"/>
    <property type="match status" value="1"/>
</dbReference>
<reference evidence="16" key="1">
    <citation type="submission" date="2023-02" db="EMBL/GenBank/DDBJ databases">
        <title>Description of Herbaspirillum huttiense subsp. nephrolepsisexaltata and Herbaspirillum huttiense subsp. lycopersicon.</title>
        <authorList>
            <person name="Poudel M."/>
            <person name="Sharma A."/>
            <person name="Goss E."/>
            <person name="Tapia J.H."/>
            <person name="Harmon C.M."/>
            <person name="Jones J.B."/>
        </authorList>
    </citation>
    <scope>NUCLEOTIDE SEQUENCE</scope>
    <source>
        <strain evidence="16">NC40101</strain>
    </source>
</reference>
<dbReference type="GO" id="GO:0006935">
    <property type="term" value="P:chemotaxis"/>
    <property type="evidence" value="ECO:0007669"/>
    <property type="project" value="InterPro"/>
</dbReference>
<dbReference type="InterPro" id="IPR051315">
    <property type="entry name" value="Bact_Chemotaxis_CheA"/>
</dbReference>
<dbReference type="Gene3D" id="2.30.30.40">
    <property type="entry name" value="SH3 Domains"/>
    <property type="match status" value="1"/>
</dbReference>
<protein>
    <recommendedName>
        <fullName evidence="3">Chemotaxis protein CheA</fullName>
        <ecNumber evidence="2">2.7.13.3</ecNumber>
    </recommendedName>
</protein>
<evidence type="ECO:0000259" key="14">
    <source>
        <dbReference type="PROSITE" id="PS50851"/>
    </source>
</evidence>
<dbReference type="EMBL" id="JAVRAA010000008">
    <property type="protein sequence ID" value="MDT0338492.1"/>
    <property type="molecule type" value="Genomic_DNA"/>
</dbReference>
<evidence type="ECO:0000256" key="9">
    <source>
        <dbReference type="PROSITE-ProRule" id="PRU00110"/>
    </source>
</evidence>
<evidence type="ECO:0000256" key="10">
    <source>
        <dbReference type="PROSITE-ProRule" id="PRU00169"/>
    </source>
</evidence>
<evidence type="ECO:0000256" key="3">
    <source>
        <dbReference type="ARBA" id="ARBA00021495"/>
    </source>
</evidence>
<proteinExistence type="predicted"/>
<name>A0AAE4GBS8_9BURK</name>
<feature type="domain" description="HPt" evidence="15">
    <location>
        <begin position="4"/>
        <end position="108"/>
    </location>
</feature>
<keyword evidence="5 16" id="KW-0808">Transferase</keyword>
<evidence type="ECO:0000256" key="11">
    <source>
        <dbReference type="SAM" id="MobiDB-lite"/>
    </source>
</evidence>
<evidence type="ECO:0000259" key="12">
    <source>
        <dbReference type="PROSITE" id="PS50109"/>
    </source>
</evidence>
<gene>
    <name evidence="16" type="ORF">RJN63_16755</name>
</gene>
<dbReference type="Pfam" id="PF00072">
    <property type="entry name" value="Response_reg"/>
    <property type="match status" value="1"/>
</dbReference>
<dbReference type="SMART" id="SM00387">
    <property type="entry name" value="HATPase_c"/>
    <property type="match status" value="1"/>
</dbReference>
<dbReference type="InterPro" id="IPR004358">
    <property type="entry name" value="Sig_transdc_His_kin-like_C"/>
</dbReference>
<dbReference type="InterPro" id="IPR001789">
    <property type="entry name" value="Sig_transdc_resp-reg_receiver"/>
</dbReference>
<dbReference type="Pfam" id="PF01627">
    <property type="entry name" value="Hpt"/>
    <property type="match status" value="1"/>
</dbReference>
<dbReference type="Gene3D" id="3.40.50.2300">
    <property type="match status" value="1"/>
</dbReference>
<dbReference type="Gene3D" id="3.30.565.10">
    <property type="entry name" value="Histidine kinase-like ATPase, C-terminal domain"/>
    <property type="match status" value="1"/>
</dbReference>
<dbReference type="Pfam" id="PF02518">
    <property type="entry name" value="HATPase_c"/>
    <property type="match status" value="1"/>
</dbReference>
<dbReference type="PROSITE" id="PS50109">
    <property type="entry name" value="HIS_KIN"/>
    <property type="match status" value="1"/>
</dbReference>
<dbReference type="InterPro" id="IPR008207">
    <property type="entry name" value="Sig_transdc_His_kin_Hpt_dom"/>
</dbReference>
<dbReference type="PROSITE" id="PS50851">
    <property type="entry name" value="CHEW"/>
    <property type="match status" value="1"/>
</dbReference>
<dbReference type="CDD" id="cd00088">
    <property type="entry name" value="HPT"/>
    <property type="match status" value="1"/>
</dbReference>
<evidence type="ECO:0000256" key="4">
    <source>
        <dbReference type="ARBA" id="ARBA00022553"/>
    </source>
</evidence>
<keyword evidence="4 10" id="KW-0597">Phosphoprotein</keyword>
<dbReference type="InterPro" id="IPR002545">
    <property type="entry name" value="CheW-lke_dom"/>
</dbReference>
<dbReference type="AlphaFoldDB" id="A0AAE4GBS8"/>
<evidence type="ECO:0000256" key="7">
    <source>
        <dbReference type="ARBA" id="ARBA00023012"/>
    </source>
</evidence>
<feature type="region of interest" description="Disordered" evidence="11">
    <location>
        <begin position="152"/>
        <end position="178"/>
    </location>
</feature>
<evidence type="ECO:0000256" key="8">
    <source>
        <dbReference type="ARBA" id="ARBA00035100"/>
    </source>
</evidence>
<dbReference type="SUPFAM" id="SSF52172">
    <property type="entry name" value="CheY-like"/>
    <property type="match status" value="1"/>
</dbReference>
<dbReference type="InterPro" id="IPR003594">
    <property type="entry name" value="HATPase_dom"/>
</dbReference>
<dbReference type="InterPro" id="IPR036890">
    <property type="entry name" value="HATPase_C_sf"/>
</dbReference>
<feature type="compositionally biased region" description="Low complexity" evidence="11">
    <location>
        <begin position="166"/>
        <end position="178"/>
    </location>
</feature>
<dbReference type="GO" id="GO:0000155">
    <property type="term" value="F:phosphorelay sensor kinase activity"/>
    <property type="evidence" value="ECO:0007669"/>
    <property type="project" value="UniProtKB-ARBA"/>
</dbReference>
<sequence>MSTPDLSQMSMLDLFRFEAESQIAQLNTSLLALEQQPTAAEHLEACMRAGHSLKGAARIVGLETAVKVAHVLEDCFVLAQQGKLRLEKKHIDVLLRGADLLGRIASPPDGDETWVDHAGSPEVQAFLQALPAVMSGADADPWPAPSAALQEALAAEAAPQPPAPAPSAAAMEPPQPAASAPIVNQTAAARAVRVSADSLDRLLSLTGESLVESRRLKPFSASMLRMKRVQREAVQALDLLQQKLAASQLDEFAQTTLAELRALMQTNQQLLGEQLIALDAFDRRSVNLSQQLYDEALACRMRPFADGTAGFARMVRDVGNALGKSVRLDISGTATQIDRDILEKLEAPLGHLLRNAVDHGIEDGSTRRAAGKPEQGVVRLEARHSAGMLLIEVADDGAGIDLDALRRTVVARGLATQEIAERLSDAELLDFLLLPSFSLRETVTEISGRGVGLDVVADMLKQVRGTIRITTRPGQGSRFLLQLPLTLSVIRSLLVEIAGEPYAFPLAYVNRTLRLPAEALQTLEGYQHFSHAGRQVGLVSAHQVLQRGQWRVRDGSVCVVVIGEEEHSYGIAVDAFLGERMLVVQPLDARLGKIPDILAGALMEDGAPLLILDVADLLRTVEKLTASGRLQTVDADPAGAAAVAVRKKVLVVDDSLTVRELERKLLTNRGYQVTVAVDGMDGWNAVRAEHFDLVITDIDMPRMDGIELVTLIRGAPQLQALPVMIVSYKDREEDRQRGLAAGADHYFTKSSFHDESLLQAVMDLIGEATT</sequence>
<dbReference type="PANTHER" id="PTHR43395:SF1">
    <property type="entry name" value="CHEMOTAXIS PROTEIN CHEA"/>
    <property type="match status" value="1"/>
</dbReference>
<comment type="function">
    <text evidence="8">Involved in the transmission of sensory signals from the chemoreceptors to the flagellar motors. CheA is autophosphorylated; it can transfer its phosphate group to either CheB or CheY.</text>
</comment>
<dbReference type="PANTHER" id="PTHR43395">
    <property type="entry name" value="SENSOR HISTIDINE KINASE CHEA"/>
    <property type="match status" value="1"/>
</dbReference>
<dbReference type="SMART" id="SM00260">
    <property type="entry name" value="CheW"/>
    <property type="match status" value="1"/>
</dbReference>
<evidence type="ECO:0000259" key="15">
    <source>
        <dbReference type="PROSITE" id="PS50894"/>
    </source>
</evidence>
<dbReference type="EC" id="2.7.13.3" evidence="2"/>
<feature type="domain" description="CheW-like" evidence="14">
    <location>
        <begin position="489"/>
        <end position="623"/>
    </location>
</feature>
<dbReference type="InterPro" id="IPR036641">
    <property type="entry name" value="HPT_dom_sf"/>
</dbReference>
<dbReference type="PROSITE" id="PS50894">
    <property type="entry name" value="HPT"/>
    <property type="match status" value="1"/>
</dbReference>
<evidence type="ECO:0000256" key="1">
    <source>
        <dbReference type="ARBA" id="ARBA00000085"/>
    </source>
</evidence>